<evidence type="ECO:0000313" key="1">
    <source>
        <dbReference type="EMBL" id="KAF2024419.1"/>
    </source>
</evidence>
<keyword evidence="2" id="KW-1185">Reference proteome</keyword>
<proteinExistence type="predicted"/>
<evidence type="ECO:0000313" key="2">
    <source>
        <dbReference type="Proteomes" id="UP000799777"/>
    </source>
</evidence>
<sequence>MGNGPMGGREDLMLTGQIWYLVMPGAMYQNLPRFIWVCDPSRSYSNLRAITDEAELHRKVRLPRIMPCLGDMSFGSAGNYFFEANAMTHGDLRSEADPAMVGIIPTFRSVPTQYSVNESIVSSPSRCYISREEPVVLEFFNGAHAILQQSRRLSSKPRAVAFCVGRKRFATATVLQNPDQGIRLALGSAGMATRLSIVRGRNTGASLAFVAFIQSRIEAES</sequence>
<reference evidence="1" key="1">
    <citation type="journal article" date="2020" name="Stud. Mycol.">
        <title>101 Dothideomycetes genomes: a test case for predicting lifestyles and emergence of pathogens.</title>
        <authorList>
            <person name="Haridas S."/>
            <person name="Albert R."/>
            <person name="Binder M."/>
            <person name="Bloem J."/>
            <person name="Labutti K."/>
            <person name="Salamov A."/>
            <person name="Andreopoulos B."/>
            <person name="Baker S."/>
            <person name="Barry K."/>
            <person name="Bills G."/>
            <person name="Bluhm B."/>
            <person name="Cannon C."/>
            <person name="Castanera R."/>
            <person name="Culley D."/>
            <person name="Daum C."/>
            <person name="Ezra D."/>
            <person name="Gonzalez J."/>
            <person name="Henrissat B."/>
            <person name="Kuo A."/>
            <person name="Liang C."/>
            <person name="Lipzen A."/>
            <person name="Lutzoni F."/>
            <person name="Magnuson J."/>
            <person name="Mondo S."/>
            <person name="Nolan M."/>
            <person name="Ohm R."/>
            <person name="Pangilinan J."/>
            <person name="Park H.-J."/>
            <person name="Ramirez L."/>
            <person name="Alfaro M."/>
            <person name="Sun H."/>
            <person name="Tritt A."/>
            <person name="Yoshinaga Y."/>
            <person name="Zwiers L.-H."/>
            <person name="Turgeon B."/>
            <person name="Goodwin S."/>
            <person name="Spatafora J."/>
            <person name="Crous P."/>
            <person name="Grigoriev I."/>
        </authorList>
    </citation>
    <scope>NUCLEOTIDE SEQUENCE</scope>
    <source>
        <strain evidence="1">CBS 110217</strain>
    </source>
</reference>
<protein>
    <submittedName>
        <fullName evidence="1">Uncharacterized protein</fullName>
    </submittedName>
</protein>
<accession>A0A9P4LHR7</accession>
<comment type="caution">
    <text evidence="1">The sequence shown here is derived from an EMBL/GenBank/DDBJ whole genome shotgun (WGS) entry which is preliminary data.</text>
</comment>
<name>A0A9P4LHR7_9PLEO</name>
<gene>
    <name evidence="1" type="ORF">EK21DRAFT_94108</name>
</gene>
<dbReference type="Proteomes" id="UP000799777">
    <property type="component" value="Unassembled WGS sequence"/>
</dbReference>
<dbReference type="EMBL" id="ML978296">
    <property type="protein sequence ID" value="KAF2024419.1"/>
    <property type="molecule type" value="Genomic_DNA"/>
</dbReference>
<dbReference type="AlphaFoldDB" id="A0A9P4LHR7"/>
<organism evidence="1 2">
    <name type="scientific">Setomelanomma holmii</name>
    <dbReference type="NCBI Taxonomy" id="210430"/>
    <lineage>
        <taxon>Eukaryota</taxon>
        <taxon>Fungi</taxon>
        <taxon>Dikarya</taxon>
        <taxon>Ascomycota</taxon>
        <taxon>Pezizomycotina</taxon>
        <taxon>Dothideomycetes</taxon>
        <taxon>Pleosporomycetidae</taxon>
        <taxon>Pleosporales</taxon>
        <taxon>Pleosporineae</taxon>
        <taxon>Phaeosphaeriaceae</taxon>
        <taxon>Setomelanomma</taxon>
    </lineage>
</organism>